<organism evidence="3 4">
    <name type="scientific">Serratia marcescens</name>
    <dbReference type="NCBI Taxonomy" id="615"/>
    <lineage>
        <taxon>Bacteria</taxon>
        <taxon>Pseudomonadati</taxon>
        <taxon>Pseudomonadota</taxon>
        <taxon>Gammaproteobacteria</taxon>
        <taxon>Enterobacterales</taxon>
        <taxon>Yersiniaceae</taxon>
        <taxon>Serratia</taxon>
    </lineage>
</organism>
<reference evidence="3 4" key="2">
    <citation type="submission" date="2019-07" db="EMBL/GenBank/DDBJ databases">
        <title>Investigation of anaerobic lignin degradation for improved lignocellulosic biofuels.</title>
        <authorList>
            <person name="Deangelis K.PhD."/>
        </authorList>
    </citation>
    <scope>NUCLEOTIDE SEQUENCE [LARGE SCALE GENOMIC DNA]</scope>
    <source>
        <strain evidence="3 4">106R</strain>
    </source>
</reference>
<keyword evidence="1" id="KW-0472">Membrane</keyword>
<sequence>MPNDMMLNLSVRVYFLKTWLRQRLSAFLSGAAAALPVAAFADGDIADMANRAAEGAKSGIKSSLTIAQFAGVFFVIGGLIAARNKKDNPQVKAWHILASILFGVCLIVVPEIIKRAQTQVGLTPVNVG</sequence>
<dbReference type="AlphaFoldDB" id="A0AA46K100"/>
<evidence type="ECO:0000256" key="2">
    <source>
        <dbReference type="SAM" id="SignalP"/>
    </source>
</evidence>
<dbReference type="RefSeq" id="WP_141973208.1">
    <property type="nucleotide sequence ID" value="NZ_CABHIE010000012.1"/>
</dbReference>
<evidence type="ECO:0000313" key="4">
    <source>
        <dbReference type="Proteomes" id="UP000320710"/>
    </source>
</evidence>
<keyword evidence="1" id="KW-0812">Transmembrane</keyword>
<evidence type="ECO:0000313" key="3">
    <source>
        <dbReference type="EMBL" id="TQI77590.1"/>
    </source>
</evidence>
<feature type="transmembrane region" description="Helical" evidence="1">
    <location>
        <begin position="94"/>
        <end position="113"/>
    </location>
</feature>
<feature type="chain" id="PRO_5041441179" description="Conjugal transfer protein TraR" evidence="2">
    <location>
        <begin position="42"/>
        <end position="128"/>
    </location>
</feature>
<dbReference type="InterPro" id="IPR046638">
    <property type="entry name" value="DUF6750"/>
</dbReference>
<reference evidence="3 4" key="1">
    <citation type="submission" date="2019-06" db="EMBL/GenBank/DDBJ databases">
        <authorList>
            <person name="Deangelis K."/>
            <person name="Huntemann M."/>
            <person name="Clum A."/>
            <person name="Pillay M."/>
            <person name="Palaniappan K."/>
            <person name="Varghese N."/>
            <person name="Mikhailova N."/>
            <person name="Stamatis D."/>
            <person name="Reddy T."/>
            <person name="Daum C."/>
            <person name="Shapiro N."/>
            <person name="Ivanova N."/>
            <person name="Kyrpides N."/>
            <person name="Woyke T."/>
        </authorList>
    </citation>
    <scope>NUCLEOTIDE SEQUENCE [LARGE SCALE GENOMIC DNA]</scope>
    <source>
        <strain evidence="3 4">106R</strain>
    </source>
</reference>
<protein>
    <recommendedName>
        <fullName evidence="5">Conjugal transfer protein TraR</fullName>
    </recommendedName>
</protein>
<accession>A0AA46K100</accession>
<feature type="transmembrane region" description="Helical" evidence="1">
    <location>
        <begin position="65"/>
        <end position="82"/>
    </location>
</feature>
<gene>
    <name evidence="3" type="ORF">FHU12_5461</name>
</gene>
<evidence type="ECO:0000256" key="1">
    <source>
        <dbReference type="SAM" id="Phobius"/>
    </source>
</evidence>
<dbReference type="EMBL" id="VFMJ01000002">
    <property type="protein sequence ID" value="TQI77590.1"/>
    <property type="molecule type" value="Genomic_DNA"/>
</dbReference>
<keyword evidence="2" id="KW-0732">Signal</keyword>
<name>A0AA46K100_SERMA</name>
<dbReference type="Pfam" id="PF20535">
    <property type="entry name" value="DUF6750"/>
    <property type="match status" value="1"/>
</dbReference>
<feature type="signal peptide" evidence="2">
    <location>
        <begin position="1"/>
        <end position="41"/>
    </location>
</feature>
<proteinExistence type="predicted"/>
<comment type="caution">
    <text evidence="3">The sequence shown here is derived from an EMBL/GenBank/DDBJ whole genome shotgun (WGS) entry which is preliminary data.</text>
</comment>
<keyword evidence="1" id="KW-1133">Transmembrane helix</keyword>
<dbReference type="Proteomes" id="UP000320710">
    <property type="component" value="Unassembled WGS sequence"/>
</dbReference>
<evidence type="ECO:0008006" key="5">
    <source>
        <dbReference type="Google" id="ProtNLM"/>
    </source>
</evidence>